<dbReference type="InterPro" id="IPR016024">
    <property type="entry name" value="ARM-type_fold"/>
</dbReference>
<dbReference type="GO" id="GO:0010499">
    <property type="term" value="P:proteasomal ubiquitin-independent protein catabolic process"/>
    <property type="evidence" value="ECO:0007669"/>
    <property type="project" value="TreeGrafter"/>
</dbReference>
<sequence>MVSLEETKLYTGLEHDPSRENHREAIARVIRKLLNHILDNSEDDTKSLFLIIKIIGDLLQFQGSHKHEFDSRWKSFNLVKKSMENRLRTLTVEGCEYKRIHQDMIRDLLRLSTSSYSQVRNKAQQTFFAALGAYNFCCRDIIPLVLEFLRPDRQDVTQQQFKGALYCLLGNHSGVCLANLHDWDCIVQTWPALVSSGLSQAMSLEKPSIVRLFDDLAEKIHRQYETIGLDFTIPKPCAAIAELLEQSKNPSINQTLLSPEKIKEGQKRQQEKNADALRNYESLVNTLLDGVEQRNLPWKFEHIGIGLLSLLLRDDRVLPLRAIRFFVENLNHDAIVVRKMAISAVAGILKQLKRPHKKLTINPYEISGCPKPTRMLAGDRPDNHWLHYDSKSIPRTKKEWESSCFVEKTHWGYYNWPKNMVVYAGVEEQPKLGRSREDMTEGVFRNFDDAFLPVLKPHLERLVADSHESTQRCVAEIIAGLIRGSKHWTFEKVEKLWELLCPLLRTALSNMTVETYNDWGTCIATSCESRDPRKLHWLFELLLESPLSGEGGSFVDACRLYVLQGGLAQQEWRVPELLHRLLKYLEPKLTQVYKNVRERIGSVLTYIFMIDVSLPNTAPTTSPCIPEFTARVLEKLKPLTDVDEEIQNHIMEENGIGEEDERTQGIKLLKTILKWLMASAGRSFSTAVKEQLQLLPLFFKIAPVENDNSYDELKRDAKLCLSLMSQGLLYPHQVPLVLQVLNQTARSSSWHARYTVLTYLQTMVFYNLFIFLNNEDAVKDIRWLIIRLLEDEQLEVREMAATTLSGLLQCNFLTMDSGMQIHFEQLCKTKLPKKRKRDPGSVGDTIPSAELVKRHAGVLGLGACVLSSPYDVPTWMPQLLMNLSAHLNDPQPIEMTVKKTLSNFRRTHHDNWQEHKQQFTDDQLLVLTDLLVSPCYYA</sequence>
<evidence type="ECO:0000256" key="8">
    <source>
        <dbReference type="ARBA" id="ARBA00023204"/>
    </source>
</evidence>
<keyword evidence="9" id="KW-0539">Nucleus</keyword>
<gene>
    <name evidence="17" type="ORF">H671_1g3634</name>
</gene>
<accession>A0A061IHB2</accession>
<evidence type="ECO:0000313" key="18">
    <source>
        <dbReference type="Proteomes" id="UP000030759"/>
    </source>
</evidence>
<comment type="subcellular location">
    <subcellularLocation>
        <location evidence="2">Cytoplasm</location>
        <location evidence="2">Cytosol</location>
    </subcellularLocation>
    <subcellularLocation>
        <location evidence="1">Nucleus speckle</location>
    </subcellularLocation>
</comment>
<evidence type="ECO:0000256" key="3">
    <source>
        <dbReference type="ARBA" id="ARBA00005739"/>
    </source>
</evidence>
<evidence type="ECO:0000256" key="4">
    <source>
        <dbReference type="ARBA" id="ARBA00022490"/>
    </source>
</evidence>
<keyword evidence="4" id="KW-0963">Cytoplasm</keyword>
<reference evidence="18" key="1">
    <citation type="journal article" date="2013" name="Nat. Biotechnol.">
        <title>Chinese hamster genome sequenced from sorted chromosomes.</title>
        <authorList>
            <person name="Brinkrolf K."/>
            <person name="Rupp O."/>
            <person name="Laux H."/>
            <person name="Kollin F."/>
            <person name="Ernst W."/>
            <person name="Linke B."/>
            <person name="Kofler R."/>
            <person name="Romand S."/>
            <person name="Hesse F."/>
            <person name="Budach W.E."/>
            <person name="Galosy S."/>
            <person name="Muller D."/>
            <person name="Noll T."/>
            <person name="Wienberg J."/>
            <person name="Jostock T."/>
            <person name="Leonard M."/>
            <person name="Grillari J."/>
            <person name="Tauch A."/>
            <person name="Goesmann A."/>
            <person name="Helk B."/>
            <person name="Mott J.E."/>
            <person name="Puhler A."/>
            <person name="Borth N."/>
        </authorList>
    </citation>
    <scope>NUCLEOTIDE SEQUENCE [LARGE SCALE GENOMIC DNA]</scope>
    <source>
        <strain evidence="18">17A/GY</strain>
    </source>
</reference>
<dbReference type="GO" id="GO:1990111">
    <property type="term" value="C:spermatoproteasome complex"/>
    <property type="evidence" value="ECO:0007669"/>
    <property type="project" value="TreeGrafter"/>
</dbReference>
<dbReference type="AlphaFoldDB" id="A0A061IHB2"/>
<dbReference type="GO" id="GO:0016607">
    <property type="term" value="C:nuclear speck"/>
    <property type="evidence" value="ECO:0007669"/>
    <property type="project" value="UniProtKB-SubCell"/>
</dbReference>
<proteinExistence type="inferred from homology"/>
<dbReference type="InterPro" id="IPR021843">
    <property type="entry name" value="PSME4_C"/>
</dbReference>
<protein>
    <recommendedName>
        <fullName evidence="12">Proteasome activator complex subunit 4</fullName>
    </recommendedName>
    <alternativeName>
        <fullName evidence="14">Proteasome activator PA200</fullName>
    </alternativeName>
    <alternativeName>
        <fullName evidence="13">Protein BLM10 homolog</fullName>
    </alternativeName>
</protein>
<dbReference type="GO" id="GO:0016504">
    <property type="term" value="F:peptidase activator activity"/>
    <property type="evidence" value="ECO:0007669"/>
    <property type="project" value="InterPro"/>
</dbReference>
<keyword evidence="7 17" id="KW-0647">Proteasome</keyword>
<dbReference type="GO" id="GO:0006281">
    <property type="term" value="P:DNA repair"/>
    <property type="evidence" value="ECO:0007669"/>
    <property type="project" value="UniProtKB-KW"/>
</dbReference>
<keyword evidence="8" id="KW-0234">DNA repair</keyword>
<dbReference type="EMBL" id="KE667057">
    <property type="protein sequence ID" value="ERE87648.1"/>
    <property type="molecule type" value="Genomic_DNA"/>
</dbReference>
<feature type="domain" description="Proteasome activator complex subunit 4 C-terminal" evidence="15">
    <location>
        <begin position="852"/>
        <end position="938"/>
    </location>
</feature>
<comment type="subunit">
    <text evidence="11">Homodimer. Interacts with the 20S and 26S proteasomes. Component of the spermatoproteasome, a form of the proteasome specifically found in testis.</text>
</comment>
<evidence type="ECO:0000256" key="12">
    <source>
        <dbReference type="ARBA" id="ARBA00071360"/>
    </source>
</evidence>
<evidence type="ECO:0000259" key="15">
    <source>
        <dbReference type="Pfam" id="PF11919"/>
    </source>
</evidence>
<dbReference type="PANTHER" id="PTHR32170:SF3">
    <property type="entry name" value="PROTEASOME ACTIVATOR COMPLEX SUBUNIT 4"/>
    <property type="match status" value="1"/>
</dbReference>
<evidence type="ECO:0000256" key="7">
    <source>
        <dbReference type="ARBA" id="ARBA00022942"/>
    </source>
</evidence>
<evidence type="ECO:0000256" key="11">
    <source>
        <dbReference type="ARBA" id="ARBA00066297"/>
    </source>
</evidence>
<dbReference type="InterPro" id="IPR011989">
    <property type="entry name" value="ARM-like"/>
</dbReference>
<keyword evidence="6" id="KW-0227">DNA damage</keyword>
<evidence type="ECO:0000256" key="6">
    <source>
        <dbReference type="ARBA" id="ARBA00022763"/>
    </source>
</evidence>
<dbReference type="GO" id="GO:0070628">
    <property type="term" value="F:proteasome binding"/>
    <property type="evidence" value="ECO:0007669"/>
    <property type="project" value="InterPro"/>
</dbReference>
<dbReference type="GO" id="GO:0005829">
    <property type="term" value="C:cytosol"/>
    <property type="evidence" value="ECO:0007669"/>
    <property type="project" value="UniProtKB-SubCell"/>
</dbReference>
<dbReference type="PANTHER" id="PTHR32170">
    <property type="entry name" value="PROTEASOME ACTIVATOR COMPLEX SUBUNIT 4"/>
    <property type="match status" value="1"/>
</dbReference>
<name>A0A061IHB2_CRIGR</name>
<evidence type="ECO:0000256" key="1">
    <source>
        <dbReference type="ARBA" id="ARBA00004324"/>
    </source>
</evidence>
<dbReference type="FunFam" id="1.25.10.10:FF:000183">
    <property type="entry name" value="Proteasome activator complex subunit 4"/>
    <property type="match status" value="1"/>
</dbReference>
<evidence type="ECO:0000256" key="10">
    <source>
        <dbReference type="ARBA" id="ARBA00056376"/>
    </source>
</evidence>
<evidence type="ECO:0000256" key="14">
    <source>
        <dbReference type="ARBA" id="ARBA00080008"/>
    </source>
</evidence>
<feature type="domain" description="Proteasome activator complex subunit 4-like HEAT repeat-like" evidence="16">
    <location>
        <begin position="441"/>
        <end position="564"/>
    </location>
</feature>
<dbReference type="InterPro" id="IPR035309">
    <property type="entry name" value="PSME4"/>
</dbReference>
<dbReference type="SUPFAM" id="SSF48371">
    <property type="entry name" value="ARM repeat"/>
    <property type="match status" value="1"/>
</dbReference>
<dbReference type="Gene3D" id="1.25.10.10">
    <property type="entry name" value="Leucine-rich Repeat Variant"/>
    <property type="match status" value="1"/>
</dbReference>
<dbReference type="Pfam" id="PF11919">
    <property type="entry name" value="PSME4_C"/>
    <property type="match status" value="1"/>
</dbReference>
<comment type="function">
    <text evidence="10">Associated component of the proteasome that specifically recognizes acetylated histones and promotes ATP- and ubiquitin-independent degradation of core histones during spermatogenesis and DNA damage response. Recognizes and binds acetylated histones via its bromodomain-like (BRDL) region and activates the proteasome by opening the gated channel for substrate entry. Binds to the core proteasome via its C-terminus, which occupies the same binding sites as the proteasomal ATPases, opening the closed structure of the proteasome via an active gating mechanism. Component of the spermatoproteasome, a form of the proteasome specifically found in testis: binds to acetylated histones and promotes degradation of histones, thereby participating actively to the exchange of histones during spermatogenesis. Also involved in DNA damage response in somatic cells, by promoting degradation of histones following DNA double-strand breaks.</text>
</comment>
<keyword evidence="5" id="KW-0677">Repeat</keyword>
<evidence type="ECO:0000256" key="2">
    <source>
        <dbReference type="ARBA" id="ARBA00004514"/>
    </source>
</evidence>
<evidence type="ECO:0000259" key="16">
    <source>
        <dbReference type="Pfam" id="PF23096"/>
    </source>
</evidence>
<organism evidence="17 18">
    <name type="scientific">Cricetulus griseus</name>
    <name type="common">Chinese hamster</name>
    <name type="synonym">Cricetulus barabensis griseus</name>
    <dbReference type="NCBI Taxonomy" id="10029"/>
    <lineage>
        <taxon>Eukaryota</taxon>
        <taxon>Metazoa</taxon>
        <taxon>Chordata</taxon>
        <taxon>Craniata</taxon>
        <taxon>Vertebrata</taxon>
        <taxon>Euteleostomi</taxon>
        <taxon>Mammalia</taxon>
        <taxon>Eutheria</taxon>
        <taxon>Euarchontoglires</taxon>
        <taxon>Glires</taxon>
        <taxon>Rodentia</taxon>
        <taxon>Myomorpha</taxon>
        <taxon>Muroidea</taxon>
        <taxon>Cricetidae</taxon>
        <taxon>Cricetinae</taxon>
        <taxon>Cricetulus</taxon>
    </lineage>
</organism>
<evidence type="ECO:0000256" key="13">
    <source>
        <dbReference type="ARBA" id="ARBA00079303"/>
    </source>
</evidence>
<dbReference type="InterPro" id="IPR055455">
    <property type="entry name" value="HEAT_PSME4"/>
</dbReference>
<evidence type="ECO:0000256" key="9">
    <source>
        <dbReference type="ARBA" id="ARBA00023242"/>
    </source>
</evidence>
<evidence type="ECO:0000256" key="5">
    <source>
        <dbReference type="ARBA" id="ARBA00022737"/>
    </source>
</evidence>
<dbReference type="Proteomes" id="UP000030759">
    <property type="component" value="Unassembled WGS sequence"/>
</dbReference>
<comment type="similarity">
    <text evidence="3">Belongs to the BLM10 family.</text>
</comment>
<evidence type="ECO:0000313" key="17">
    <source>
        <dbReference type="EMBL" id="ERE87648.1"/>
    </source>
</evidence>
<feature type="domain" description="Proteasome activator complex subunit 4-like HEAT repeat-like" evidence="16">
    <location>
        <begin position="322"/>
        <end position="432"/>
    </location>
</feature>
<dbReference type="Pfam" id="PF23096">
    <property type="entry name" value="HEAT_PSME4"/>
    <property type="match status" value="2"/>
</dbReference>